<dbReference type="InterPro" id="IPR024534">
    <property type="entry name" value="JetD_C"/>
</dbReference>
<dbReference type="OrthoDB" id="9809365at2"/>
<protein>
    <recommendedName>
        <fullName evidence="1">Wadjet protein JetD C-terminal domain-containing protein</fullName>
    </recommendedName>
</protein>
<organism evidence="2 3">
    <name type="scientific">Acetivibrio clariflavus (strain DSM 19732 / NBRC 101661 / EBR45)</name>
    <name type="common">Clostridium clariflavum</name>
    <dbReference type="NCBI Taxonomy" id="720554"/>
    <lineage>
        <taxon>Bacteria</taxon>
        <taxon>Bacillati</taxon>
        <taxon>Bacillota</taxon>
        <taxon>Clostridia</taxon>
        <taxon>Eubacteriales</taxon>
        <taxon>Oscillospiraceae</taxon>
        <taxon>Acetivibrio</taxon>
    </lineage>
</organism>
<reference evidence="3" key="1">
    <citation type="submission" date="2011-12" db="EMBL/GenBank/DDBJ databases">
        <title>Complete sequence of Clostridium clariflavum DSM 19732.</title>
        <authorList>
            <consortium name="US DOE Joint Genome Institute"/>
            <person name="Lucas S."/>
            <person name="Han J."/>
            <person name="Lapidus A."/>
            <person name="Cheng J.-F."/>
            <person name="Goodwin L."/>
            <person name="Pitluck S."/>
            <person name="Peters L."/>
            <person name="Teshima H."/>
            <person name="Detter J.C."/>
            <person name="Han C."/>
            <person name="Tapia R."/>
            <person name="Land M."/>
            <person name="Hauser L."/>
            <person name="Kyrpides N."/>
            <person name="Ivanova N."/>
            <person name="Pagani I."/>
            <person name="Kitzmiller T."/>
            <person name="Lynd L."/>
            <person name="Izquierdo J."/>
            <person name="Woyke T."/>
        </authorList>
    </citation>
    <scope>NUCLEOTIDE SEQUENCE [LARGE SCALE GENOMIC DNA]</scope>
    <source>
        <strain evidence="3">DSM 19732 / NBRC 101661 / EBR45</strain>
    </source>
</reference>
<gene>
    <name evidence="2" type="ordered locus">Clocl_3158</name>
</gene>
<sequence>MENIIYKIIESQSKKVFETADILSNIERKLGSENFELKGGYRTFAHVIEQFCEEGMITPVKASGTNGRNPSLYNKYRILIKDKKQLDDELLHELQSLHPKLDKSYYYKNPEAYREDRDYVLMLSKYLLEDFENKSLKFRCTMNERSFEIFNNEKFLESRGKVLLKRLGLSFTDLNCYKTLEAFFYILFQPKDKLNILIIENKDTFYSALKYLERRPDKDLCGVNIDMLIYGEGKKIVNSFSFINEVATGTSIDRVYYFGDLDFEGIGIFNSMASKYGTHLIVPHVNLYRQMLAEAKNPPKIRTKQSDICLDLFLMYFDEESKKKISEILYNGRYIPQEAVNFGRKINI</sequence>
<name>G8LVP7_ACECE</name>
<dbReference type="STRING" id="720554.Clocl_3158"/>
<dbReference type="HOGENOM" id="CLU_065541_0_0_9"/>
<evidence type="ECO:0000259" key="1">
    <source>
        <dbReference type="Pfam" id="PF09983"/>
    </source>
</evidence>
<feature type="domain" description="Wadjet protein JetD C-terminal" evidence="1">
    <location>
        <begin position="195"/>
        <end position="274"/>
    </location>
</feature>
<evidence type="ECO:0000313" key="3">
    <source>
        <dbReference type="Proteomes" id="UP000005435"/>
    </source>
</evidence>
<reference evidence="2 3" key="2">
    <citation type="journal article" date="2012" name="Stand. Genomic Sci.">
        <title>Complete Genome Sequence of Clostridium clariflavum DSM 19732.</title>
        <authorList>
            <person name="Izquierdo J.A."/>
            <person name="Goodwin L."/>
            <person name="Davenport K.W."/>
            <person name="Teshima H."/>
            <person name="Bruce D."/>
            <person name="Detter C."/>
            <person name="Tapia R."/>
            <person name="Han S."/>
            <person name="Land M."/>
            <person name="Hauser L."/>
            <person name="Jeffries C.D."/>
            <person name="Han J."/>
            <person name="Pitluck S."/>
            <person name="Nolan M."/>
            <person name="Chen A."/>
            <person name="Huntemann M."/>
            <person name="Mavromatis K."/>
            <person name="Mikhailova N."/>
            <person name="Liolios K."/>
            <person name="Woyke T."/>
            <person name="Lynd L.R."/>
        </authorList>
    </citation>
    <scope>NUCLEOTIDE SEQUENCE [LARGE SCALE GENOMIC DNA]</scope>
    <source>
        <strain evidence="3">DSM 19732 / NBRC 101661 / EBR45</strain>
    </source>
</reference>
<dbReference type="AlphaFoldDB" id="G8LVP7"/>
<dbReference type="eggNOG" id="ENOG502ZAI3">
    <property type="taxonomic scope" value="Bacteria"/>
</dbReference>
<dbReference type="EMBL" id="CP003065">
    <property type="protein sequence ID" value="AEV69683.1"/>
    <property type="molecule type" value="Genomic_DNA"/>
</dbReference>
<proteinExistence type="predicted"/>
<keyword evidence="3" id="KW-1185">Reference proteome</keyword>
<accession>G8LVP7</accession>
<dbReference type="RefSeq" id="WP_014256226.1">
    <property type="nucleotide sequence ID" value="NC_016627.1"/>
</dbReference>
<evidence type="ECO:0000313" key="2">
    <source>
        <dbReference type="EMBL" id="AEV69683.1"/>
    </source>
</evidence>
<dbReference type="Proteomes" id="UP000005435">
    <property type="component" value="Chromosome"/>
</dbReference>
<dbReference type="KEGG" id="ccl:Clocl_3158"/>
<dbReference type="Pfam" id="PF09983">
    <property type="entry name" value="JetD_C"/>
    <property type="match status" value="1"/>
</dbReference>